<feature type="transmembrane region" description="Helical" evidence="11">
    <location>
        <begin position="190"/>
        <end position="213"/>
    </location>
</feature>
<dbReference type="Proteomes" id="UP001183643">
    <property type="component" value="Unassembled WGS sequence"/>
</dbReference>
<dbReference type="SMART" id="SM00382">
    <property type="entry name" value="AAA"/>
    <property type="match status" value="1"/>
</dbReference>
<evidence type="ECO:0000256" key="9">
    <source>
        <dbReference type="ARBA" id="ARBA00022989"/>
    </source>
</evidence>
<comment type="caution">
    <text evidence="15">The sequence shown here is derived from an EMBL/GenBank/DDBJ whole genome shotgun (WGS) entry which is preliminary data.</text>
</comment>
<keyword evidence="8 15" id="KW-0067">ATP-binding</keyword>
<dbReference type="Pfam" id="PF00528">
    <property type="entry name" value="BPD_transp_1"/>
    <property type="match status" value="1"/>
</dbReference>
<dbReference type="InterPro" id="IPR000515">
    <property type="entry name" value="MetI-like"/>
</dbReference>
<feature type="domain" description="ABC transporter" evidence="13">
    <location>
        <begin position="292"/>
        <end position="534"/>
    </location>
</feature>
<keyword evidence="9 11" id="KW-1133">Transmembrane helix</keyword>
<evidence type="ECO:0000256" key="3">
    <source>
        <dbReference type="ARBA" id="ARBA00005417"/>
    </source>
</evidence>
<dbReference type="PANTHER" id="PTHR43297:SF2">
    <property type="entry name" value="DIPEPTIDE TRANSPORT ATP-BINDING PROTEIN DPPD"/>
    <property type="match status" value="1"/>
</dbReference>
<feature type="domain" description="ABC transmembrane type-1" evidence="14">
    <location>
        <begin position="69"/>
        <end position="258"/>
    </location>
</feature>
<comment type="subcellular location">
    <subcellularLocation>
        <location evidence="11">Cell membrane</location>
        <topology evidence="11">Multi-pass membrane protein</topology>
    </subcellularLocation>
    <subcellularLocation>
        <location evidence="2">Cell membrane</location>
        <topology evidence="2">Peripheral membrane protein</topology>
    </subcellularLocation>
    <subcellularLocation>
        <location evidence="1">Membrane</location>
        <topology evidence="1">Multi-pass membrane protein</topology>
    </subcellularLocation>
</comment>
<comment type="similarity">
    <text evidence="11">Belongs to the binding-protein-dependent transport system permease family.</text>
</comment>
<keyword evidence="12" id="KW-0732">Signal</keyword>
<evidence type="ECO:0000259" key="13">
    <source>
        <dbReference type="PROSITE" id="PS50893"/>
    </source>
</evidence>
<evidence type="ECO:0000256" key="6">
    <source>
        <dbReference type="ARBA" id="ARBA00022692"/>
    </source>
</evidence>
<dbReference type="CDD" id="cd06261">
    <property type="entry name" value="TM_PBP2"/>
    <property type="match status" value="1"/>
</dbReference>
<dbReference type="InterPro" id="IPR003439">
    <property type="entry name" value="ABC_transporter-like_ATP-bd"/>
</dbReference>
<dbReference type="GO" id="GO:0005524">
    <property type="term" value="F:ATP binding"/>
    <property type="evidence" value="ECO:0007669"/>
    <property type="project" value="UniProtKB-KW"/>
</dbReference>
<dbReference type="FunFam" id="3.40.50.300:FF:000016">
    <property type="entry name" value="Oligopeptide ABC transporter ATP-binding component"/>
    <property type="match status" value="1"/>
</dbReference>
<keyword evidence="4 11" id="KW-0813">Transport</keyword>
<dbReference type="SUPFAM" id="SSF161098">
    <property type="entry name" value="MetI-like"/>
    <property type="match status" value="1"/>
</dbReference>
<dbReference type="GO" id="GO:0016887">
    <property type="term" value="F:ATP hydrolysis activity"/>
    <property type="evidence" value="ECO:0007669"/>
    <property type="project" value="InterPro"/>
</dbReference>
<reference evidence="15" key="1">
    <citation type="submission" date="2023-07" db="EMBL/GenBank/DDBJ databases">
        <title>Sequencing the genomes of 1000 actinobacteria strains.</title>
        <authorList>
            <person name="Klenk H.-P."/>
        </authorList>
    </citation>
    <scope>NUCLEOTIDE SEQUENCE</scope>
    <source>
        <strain evidence="15">DSM 44707</strain>
    </source>
</reference>
<evidence type="ECO:0000259" key="14">
    <source>
        <dbReference type="PROSITE" id="PS50928"/>
    </source>
</evidence>
<dbReference type="Gene3D" id="3.40.50.300">
    <property type="entry name" value="P-loop containing nucleotide triphosphate hydrolases"/>
    <property type="match status" value="1"/>
</dbReference>
<keyword evidence="7" id="KW-0547">Nucleotide-binding</keyword>
<comment type="similarity">
    <text evidence="3">Belongs to the ABC transporter superfamily.</text>
</comment>
<accession>A0AAE3YRZ1</accession>
<evidence type="ECO:0000256" key="12">
    <source>
        <dbReference type="SAM" id="SignalP"/>
    </source>
</evidence>
<dbReference type="PROSITE" id="PS50928">
    <property type="entry name" value="ABC_TM1"/>
    <property type="match status" value="1"/>
</dbReference>
<sequence length="609" mass="63091">MRPPRGPVAVAALCLLLLVLAAAVAAPPLWGARAAAVDTTALGQGPSASHWLGTDELGRDVLLRVLVATRLSVSLAFAATAISVGVGVLLGASAVLLGERAGRFVAAAVQVAVAFPGLLTALFFAVVFGVGARGAVLAIGLAGAPAVARLTQTLVARVWGQDFIAAARLAGVGRWRMLVRHVLPNVGEPLIVNAAGTAGAVLPAFAGLSFLGLGVQAPSYDWGRLLADGLSTIYLHPAVALAPGVAVVVAALAFNLTGEALAAQLRPTARPLPRVPAVPSPPPPPSVGGPLLEVSNLRVAFPGAEPVRGVSFTIAAGEAVGVVGESGSGKSLTALGVARLIEEPGRVTADRLNFDGAPVATLSDRWLGSRLAMVFQNPMTSFNPALRMGAQLTEVARRHTGLGRRPARDRAIDRLREVGLRRPETQLSRFPHELSGGMLQRAMIGMGLMAAPALIIADEPTTALDAAVRHQILDLLDSVRRSTGAALLLISHDIGVVRRVCDRVLVMYAGRIVEDVPATALHQARHPYTQALIGAMPDMATDRTRPLTVIPGRPPDPASVPPGCAFADRCARSSARCRQAMPELDAGGGCGHRVACWHADRPLTRSVPS</sequence>
<dbReference type="InterPro" id="IPR013563">
    <property type="entry name" value="Oligopep_ABC_C"/>
</dbReference>
<evidence type="ECO:0000256" key="4">
    <source>
        <dbReference type="ARBA" id="ARBA00022448"/>
    </source>
</evidence>
<dbReference type="PANTHER" id="PTHR43297">
    <property type="entry name" value="OLIGOPEPTIDE TRANSPORT ATP-BINDING PROTEIN APPD"/>
    <property type="match status" value="1"/>
</dbReference>
<dbReference type="InterPro" id="IPR035906">
    <property type="entry name" value="MetI-like_sf"/>
</dbReference>
<protein>
    <submittedName>
        <fullName evidence="15">Oligopeptide/dipeptide ABC transporter ATP-binding protein</fullName>
    </submittedName>
</protein>
<evidence type="ECO:0000313" key="15">
    <source>
        <dbReference type="EMBL" id="MDR7277269.1"/>
    </source>
</evidence>
<evidence type="ECO:0000256" key="7">
    <source>
        <dbReference type="ARBA" id="ARBA00022741"/>
    </source>
</evidence>
<keyword evidence="10 11" id="KW-0472">Membrane</keyword>
<dbReference type="GO" id="GO:0005886">
    <property type="term" value="C:plasma membrane"/>
    <property type="evidence" value="ECO:0007669"/>
    <property type="project" value="UniProtKB-SubCell"/>
</dbReference>
<feature type="signal peptide" evidence="12">
    <location>
        <begin position="1"/>
        <end position="25"/>
    </location>
</feature>
<feature type="transmembrane region" description="Helical" evidence="11">
    <location>
        <begin position="233"/>
        <end position="256"/>
    </location>
</feature>
<dbReference type="InterPro" id="IPR027417">
    <property type="entry name" value="P-loop_NTPase"/>
</dbReference>
<dbReference type="NCBIfam" id="TIGR01727">
    <property type="entry name" value="oligo_HPY"/>
    <property type="match status" value="1"/>
</dbReference>
<dbReference type="AlphaFoldDB" id="A0AAE3YRZ1"/>
<dbReference type="Gene3D" id="1.10.3720.10">
    <property type="entry name" value="MetI-like"/>
    <property type="match status" value="1"/>
</dbReference>
<keyword evidence="16" id="KW-1185">Reference proteome</keyword>
<dbReference type="InterPro" id="IPR017871">
    <property type="entry name" value="ABC_transporter-like_CS"/>
</dbReference>
<feature type="transmembrane region" description="Helical" evidence="11">
    <location>
        <begin position="73"/>
        <end position="97"/>
    </location>
</feature>
<evidence type="ECO:0000313" key="16">
    <source>
        <dbReference type="Proteomes" id="UP001183643"/>
    </source>
</evidence>
<proteinExistence type="inferred from homology"/>
<feature type="transmembrane region" description="Helical" evidence="11">
    <location>
        <begin position="104"/>
        <end position="128"/>
    </location>
</feature>
<dbReference type="SUPFAM" id="SSF52540">
    <property type="entry name" value="P-loop containing nucleoside triphosphate hydrolases"/>
    <property type="match status" value="1"/>
</dbReference>
<organism evidence="15 16">
    <name type="scientific">Catenuloplanes atrovinosus</name>
    <dbReference type="NCBI Taxonomy" id="137266"/>
    <lineage>
        <taxon>Bacteria</taxon>
        <taxon>Bacillati</taxon>
        <taxon>Actinomycetota</taxon>
        <taxon>Actinomycetes</taxon>
        <taxon>Micromonosporales</taxon>
        <taxon>Micromonosporaceae</taxon>
        <taxon>Catenuloplanes</taxon>
    </lineage>
</organism>
<evidence type="ECO:0000256" key="10">
    <source>
        <dbReference type="ARBA" id="ARBA00023136"/>
    </source>
</evidence>
<dbReference type="Pfam" id="PF00005">
    <property type="entry name" value="ABC_tran"/>
    <property type="match status" value="1"/>
</dbReference>
<name>A0AAE3YRZ1_9ACTN</name>
<evidence type="ECO:0000256" key="5">
    <source>
        <dbReference type="ARBA" id="ARBA00022475"/>
    </source>
</evidence>
<dbReference type="GO" id="GO:0055085">
    <property type="term" value="P:transmembrane transport"/>
    <property type="evidence" value="ECO:0007669"/>
    <property type="project" value="InterPro"/>
</dbReference>
<dbReference type="InterPro" id="IPR003593">
    <property type="entry name" value="AAA+_ATPase"/>
</dbReference>
<keyword evidence="6 11" id="KW-0812">Transmembrane</keyword>
<keyword evidence="5" id="KW-1003">Cell membrane</keyword>
<dbReference type="InterPro" id="IPR050388">
    <property type="entry name" value="ABC_Ni/Peptide_Import"/>
</dbReference>
<dbReference type="GO" id="GO:0015833">
    <property type="term" value="P:peptide transport"/>
    <property type="evidence" value="ECO:0007669"/>
    <property type="project" value="InterPro"/>
</dbReference>
<evidence type="ECO:0000256" key="11">
    <source>
        <dbReference type="RuleBase" id="RU363032"/>
    </source>
</evidence>
<dbReference type="PROSITE" id="PS00211">
    <property type="entry name" value="ABC_TRANSPORTER_1"/>
    <property type="match status" value="1"/>
</dbReference>
<gene>
    <name evidence="15" type="ORF">J2S41_004047</name>
</gene>
<evidence type="ECO:0000256" key="8">
    <source>
        <dbReference type="ARBA" id="ARBA00022840"/>
    </source>
</evidence>
<evidence type="ECO:0000256" key="2">
    <source>
        <dbReference type="ARBA" id="ARBA00004202"/>
    </source>
</evidence>
<evidence type="ECO:0000256" key="1">
    <source>
        <dbReference type="ARBA" id="ARBA00004141"/>
    </source>
</evidence>
<dbReference type="Pfam" id="PF08352">
    <property type="entry name" value="oligo_HPY"/>
    <property type="match status" value="1"/>
</dbReference>
<dbReference type="CDD" id="cd03257">
    <property type="entry name" value="ABC_NikE_OppD_transporters"/>
    <property type="match status" value="1"/>
</dbReference>
<feature type="chain" id="PRO_5041941590" evidence="12">
    <location>
        <begin position="26"/>
        <end position="609"/>
    </location>
</feature>
<dbReference type="PROSITE" id="PS50893">
    <property type="entry name" value="ABC_TRANSPORTER_2"/>
    <property type="match status" value="1"/>
</dbReference>
<dbReference type="RefSeq" id="WP_310369462.1">
    <property type="nucleotide sequence ID" value="NZ_JAVDYB010000001.1"/>
</dbReference>
<dbReference type="EMBL" id="JAVDYB010000001">
    <property type="protein sequence ID" value="MDR7277269.1"/>
    <property type="molecule type" value="Genomic_DNA"/>
</dbReference>